<feature type="domain" description="PAC" evidence="3">
    <location>
        <begin position="328"/>
        <end position="380"/>
    </location>
</feature>
<evidence type="ECO:0000256" key="1">
    <source>
        <dbReference type="SAM" id="Phobius"/>
    </source>
</evidence>
<feature type="non-terminal residue" evidence="5">
    <location>
        <position position="402"/>
    </location>
</feature>
<keyword evidence="1" id="KW-0812">Transmembrane</keyword>
<dbReference type="SMART" id="SM00091">
    <property type="entry name" value="PAS"/>
    <property type="match status" value="1"/>
</dbReference>
<dbReference type="Pfam" id="PF00989">
    <property type="entry name" value="PAS"/>
    <property type="match status" value="1"/>
</dbReference>
<dbReference type="SUPFAM" id="SSF158472">
    <property type="entry name" value="HAMP domain-like"/>
    <property type="match status" value="1"/>
</dbReference>
<dbReference type="CDD" id="cd00130">
    <property type="entry name" value="PAS"/>
    <property type="match status" value="1"/>
</dbReference>
<dbReference type="PANTHER" id="PTHR44757">
    <property type="entry name" value="DIGUANYLATE CYCLASE DGCP"/>
    <property type="match status" value="1"/>
</dbReference>
<keyword evidence="1" id="KW-0472">Membrane</keyword>
<dbReference type="EMBL" id="UOFJ01000698">
    <property type="protein sequence ID" value="VAW73064.1"/>
    <property type="molecule type" value="Genomic_DNA"/>
</dbReference>
<dbReference type="Pfam" id="PF00672">
    <property type="entry name" value="HAMP"/>
    <property type="match status" value="1"/>
</dbReference>
<evidence type="ECO:0000313" key="5">
    <source>
        <dbReference type="EMBL" id="VAW73064.1"/>
    </source>
</evidence>
<evidence type="ECO:0000259" key="3">
    <source>
        <dbReference type="PROSITE" id="PS50113"/>
    </source>
</evidence>
<dbReference type="SMART" id="SM00304">
    <property type="entry name" value="HAMP"/>
    <property type="match status" value="1"/>
</dbReference>
<feature type="transmembrane region" description="Helical" evidence="1">
    <location>
        <begin position="176"/>
        <end position="199"/>
    </location>
</feature>
<dbReference type="Gene3D" id="6.10.340.10">
    <property type="match status" value="1"/>
</dbReference>
<dbReference type="GO" id="GO:0007165">
    <property type="term" value="P:signal transduction"/>
    <property type="evidence" value="ECO:0007669"/>
    <property type="project" value="InterPro"/>
</dbReference>
<dbReference type="Gene3D" id="3.30.450.20">
    <property type="entry name" value="PAS domain"/>
    <property type="match status" value="1"/>
</dbReference>
<dbReference type="GO" id="GO:0006355">
    <property type="term" value="P:regulation of DNA-templated transcription"/>
    <property type="evidence" value="ECO:0007669"/>
    <property type="project" value="InterPro"/>
</dbReference>
<dbReference type="InterPro" id="IPR000700">
    <property type="entry name" value="PAS-assoc_C"/>
</dbReference>
<sequence>MAYFQLNKYSFRHLILGILLTAIFILTLLVALISSLVAFDEMKSGLYQQGIQLTRNLAQSSLKPLIDDMPSSAEVMLDTLLKMEQITKISIIHTSHIALIEHQEFDHIYHVFPSVTLKEPFNVIETPDSWYFTALVSTRHTPEHQANNTDALTTRAIGYINLALSKKGIKDSRRHIFMRNLMMSGIVGFALLFLMYLALRNLTRPLEKLSRLMEQGQRGDYPASANIYGTREIVEMSNTFNNMVHAIREREQNLSLTLDSIIDAVIATDANGLITRMNPVAESLTGWTLANARGASIKDIFPVMNITTREKIKNPLAKVLTQGETIYLSNHTTLISKDNTEFQITSSASPIRNKDNEILGMVLVFNNVSEQYQLRQAANKNKRDMQAVMDNSPAVIYVKDIN</sequence>
<dbReference type="NCBIfam" id="TIGR00229">
    <property type="entry name" value="sensory_box"/>
    <property type="match status" value="1"/>
</dbReference>
<protein>
    <submittedName>
        <fullName evidence="5">Uncharacterized protein</fullName>
    </submittedName>
</protein>
<dbReference type="InterPro" id="IPR013767">
    <property type="entry name" value="PAS_fold"/>
</dbReference>
<name>A0A3B0YVX2_9ZZZZ</name>
<dbReference type="PROSITE" id="PS50112">
    <property type="entry name" value="PAS"/>
    <property type="match status" value="1"/>
</dbReference>
<dbReference type="CDD" id="cd06225">
    <property type="entry name" value="HAMP"/>
    <property type="match status" value="1"/>
</dbReference>
<reference evidence="5" key="1">
    <citation type="submission" date="2018-06" db="EMBL/GenBank/DDBJ databases">
        <authorList>
            <person name="Zhirakovskaya E."/>
        </authorList>
    </citation>
    <scope>NUCLEOTIDE SEQUENCE</scope>
</reference>
<dbReference type="PROSITE" id="PS50113">
    <property type="entry name" value="PAC"/>
    <property type="match status" value="1"/>
</dbReference>
<dbReference type="PROSITE" id="PS50885">
    <property type="entry name" value="HAMP"/>
    <property type="match status" value="1"/>
</dbReference>
<dbReference type="InterPro" id="IPR019247">
    <property type="entry name" value="Histidine_kinase_BarA_N"/>
</dbReference>
<dbReference type="SUPFAM" id="SSF55785">
    <property type="entry name" value="PYP-like sensor domain (PAS domain)"/>
    <property type="match status" value="1"/>
</dbReference>
<accession>A0A3B0YVX2</accession>
<evidence type="ECO:0000259" key="2">
    <source>
        <dbReference type="PROSITE" id="PS50112"/>
    </source>
</evidence>
<dbReference type="InterPro" id="IPR000014">
    <property type="entry name" value="PAS"/>
</dbReference>
<feature type="domain" description="PAS" evidence="2">
    <location>
        <begin position="250"/>
        <end position="323"/>
    </location>
</feature>
<proteinExistence type="predicted"/>
<dbReference type="Pfam" id="PF09984">
    <property type="entry name" value="sCache_4"/>
    <property type="match status" value="1"/>
</dbReference>
<evidence type="ECO:0000259" key="4">
    <source>
        <dbReference type="PROSITE" id="PS50885"/>
    </source>
</evidence>
<organism evidence="5">
    <name type="scientific">hydrothermal vent metagenome</name>
    <dbReference type="NCBI Taxonomy" id="652676"/>
    <lineage>
        <taxon>unclassified sequences</taxon>
        <taxon>metagenomes</taxon>
        <taxon>ecological metagenomes</taxon>
    </lineage>
</organism>
<feature type="transmembrane region" description="Helical" evidence="1">
    <location>
        <begin position="14"/>
        <end position="39"/>
    </location>
</feature>
<dbReference type="InterPro" id="IPR003660">
    <property type="entry name" value="HAMP_dom"/>
</dbReference>
<dbReference type="InterPro" id="IPR035965">
    <property type="entry name" value="PAS-like_dom_sf"/>
</dbReference>
<dbReference type="InterPro" id="IPR052155">
    <property type="entry name" value="Biofilm_reg_signaling"/>
</dbReference>
<keyword evidence="1" id="KW-1133">Transmembrane helix</keyword>
<dbReference type="AlphaFoldDB" id="A0A3B0YVX2"/>
<feature type="domain" description="HAMP" evidence="4">
    <location>
        <begin position="200"/>
        <end position="252"/>
    </location>
</feature>
<dbReference type="GO" id="GO:0016020">
    <property type="term" value="C:membrane"/>
    <property type="evidence" value="ECO:0007669"/>
    <property type="project" value="InterPro"/>
</dbReference>
<gene>
    <name evidence="5" type="ORF">MNBD_GAMMA10-467</name>
</gene>
<dbReference type="PANTHER" id="PTHR44757:SF4">
    <property type="entry name" value="DIGUANYLATE CYCLASE DGCE-RELATED"/>
    <property type="match status" value="1"/>
</dbReference>